<sequence>MASFWLYLLAPTIIGILNAFGTRGEISSPWYDSLKKPWFKPPPYVFRPVWSVLYICLGYSIYRIQETPGIEQFSTYEAQRLNFWTICLFWFQLVVLFIWPWSFFVKKDLLKALINMVVLWVLAGLTTALFYYQDKVAGISILPYFTWITLATIINYTTYQLNKAPKKEK</sequence>
<accession>A0ACC2TML1</accession>
<keyword evidence="2" id="KW-1185">Reference proteome</keyword>
<reference evidence="1" key="1">
    <citation type="submission" date="2022-04" db="EMBL/GenBank/DDBJ databases">
        <title>Genome of the entomopathogenic fungus Entomophthora muscae.</title>
        <authorList>
            <person name="Elya C."/>
            <person name="Lovett B.R."/>
            <person name="Lee E."/>
            <person name="Macias A.M."/>
            <person name="Hajek A.E."/>
            <person name="De Bivort B.L."/>
            <person name="Kasson M.T."/>
            <person name="De Fine Licht H.H."/>
            <person name="Stajich J.E."/>
        </authorList>
    </citation>
    <scope>NUCLEOTIDE SEQUENCE</scope>
    <source>
        <strain evidence="1">Berkeley</strain>
    </source>
</reference>
<evidence type="ECO:0000313" key="1">
    <source>
        <dbReference type="EMBL" id="KAJ9075596.1"/>
    </source>
</evidence>
<comment type="caution">
    <text evidence="1">The sequence shown here is derived from an EMBL/GenBank/DDBJ whole genome shotgun (WGS) entry which is preliminary data.</text>
</comment>
<name>A0ACC2TML1_9FUNG</name>
<evidence type="ECO:0000313" key="2">
    <source>
        <dbReference type="Proteomes" id="UP001165960"/>
    </source>
</evidence>
<dbReference type="Proteomes" id="UP001165960">
    <property type="component" value="Unassembled WGS sequence"/>
</dbReference>
<organism evidence="1 2">
    <name type="scientific">Entomophthora muscae</name>
    <dbReference type="NCBI Taxonomy" id="34485"/>
    <lineage>
        <taxon>Eukaryota</taxon>
        <taxon>Fungi</taxon>
        <taxon>Fungi incertae sedis</taxon>
        <taxon>Zoopagomycota</taxon>
        <taxon>Entomophthoromycotina</taxon>
        <taxon>Entomophthoromycetes</taxon>
        <taxon>Entomophthorales</taxon>
        <taxon>Entomophthoraceae</taxon>
        <taxon>Entomophthora</taxon>
    </lineage>
</organism>
<gene>
    <name evidence="1" type="ORF">DSO57_1034534</name>
</gene>
<protein>
    <submittedName>
        <fullName evidence="1">Uncharacterized protein</fullName>
    </submittedName>
</protein>
<dbReference type="EMBL" id="QTSX02002418">
    <property type="protein sequence ID" value="KAJ9075596.1"/>
    <property type="molecule type" value="Genomic_DNA"/>
</dbReference>
<proteinExistence type="predicted"/>